<keyword evidence="2" id="KW-1185">Reference proteome</keyword>
<sequence length="116" mass="13175">MGGRSPPSPLRDAPALSSSQHIFMDGTFATCPQDFFQVYVVHAQIGENMITIDFEQAVIKAIEDVFKNEVTIQLCYFHLNQSIWRKVQELGLAIKYKENKQFRQAVKLISALAFLP</sequence>
<protein>
    <recommendedName>
        <fullName evidence="3">MULE domain-containing protein</fullName>
    </recommendedName>
</protein>
<proteinExistence type="predicted"/>
<dbReference type="Proteomes" id="UP000478052">
    <property type="component" value="Unassembled WGS sequence"/>
</dbReference>
<name>A0A6G0Y453_APHCR</name>
<dbReference type="OrthoDB" id="6629273at2759"/>
<comment type="caution">
    <text evidence="1">The sequence shown here is derived from an EMBL/GenBank/DDBJ whole genome shotgun (WGS) entry which is preliminary data.</text>
</comment>
<accession>A0A6G0Y453</accession>
<organism evidence="1 2">
    <name type="scientific">Aphis craccivora</name>
    <name type="common">Cowpea aphid</name>
    <dbReference type="NCBI Taxonomy" id="307492"/>
    <lineage>
        <taxon>Eukaryota</taxon>
        <taxon>Metazoa</taxon>
        <taxon>Ecdysozoa</taxon>
        <taxon>Arthropoda</taxon>
        <taxon>Hexapoda</taxon>
        <taxon>Insecta</taxon>
        <taxon>Pterygota</taxon>
        <taxon>Neoptera</taxon>
        <taxon>Paraneoptera</taxon>
        <taxon>Hemiptera</taxon>
        <taxon>Sternorrhyncha</taxon>
        <taxon>Aphidomorpha</taxon>
        <taxon>Aphidoidea</taxon>
        <taxon>Aphididae</taxon>
        <taxon>Aphidini</taxon>
        <taxon>Aphis</taxon>
        <taxon>Aphis</taxon>
    </lineage>
</organism>
<dbReference type="EMBL" id="VUJU01006271">
    <property type="protein sequence ID" value="KAF0748988.1"/>
    <property type="molecule type" value="Genomic_DNA"/>
</dbReference>
<evidence type="ECO:0000313" key="1">
    <source>
        <dbReference type="EMBL" id="KAF0748988.1"/>
    </source>
</evidence>
<gene>
    <name evidence="1" type="ORF">FWK35_00020675</name>
</gene>
<evidence type="ECO:0000313" key="2">
    <source>
        <dbReference type="Proteomes" id="UP000478052"/>
    </source>
</evidence>
<evidence type="ECO:0008006" key="3">
    <source>
        <dbReference type="Google" id="ProtNLM"/>
    </source>
</evidence>
<dbReference type="AlphaFoldDB" id="A0A6G0Y453"/>
<reference evidence="1 2" key="1">
    <citation type="submission" date="2019-08" db="EMBL/GenBank/DDBJ databases">
        <title>Whole genome of Aphis craccivora.</title>
        <authorList>
            <person name="Voronova N.V."/>
            <person name="Shulinski R.S."/>
            <person name="Bandarenka Y.V."/>
            <person name="Zhorov D.G."/>
            <person name="Warner D."/>
        </authorList>
    </citation>
    <scope>NUCLEOTIDE SEQUENCE [LARGE SCALE GENOMIC DNA]</scope>
    <source>
        <strain evidence="1">180601</strain>
        <tissue evidence="1">Whole Body</tissue>
    </source>
</reference>
<feature type="non-terminal residue" evidence="1">
    <location>
        <position position="116"/>
    </location>
</feature>